<reference evidence="5 6" key="1">
    <citation type="submission" date="2017-09" db="EMBL/GenBank/DDBJ databases">
        <authorList>
            <person name="Ehlers B."/>
            <person name="Leendertz F.H."/>
        </authorList>
    </citation>
    <scope>NUCLEOTIDE SEQUENCE [LARGE SCALE GENOMIC DNA]</scope>
    <source>
        <strain evidence="5 6">DSM 18289</strain>
    </source>
</reference>
<gene>
    <name evidence="5" type="ORF">SAMN06265368_0629</name>
</gene>
<dbReference type="SUPFAM" id="SSF48008">
    <property type="entry name" value="GntR ligand-binding domain-like"/>
    <property type="match status" value="1"/>
</dbReference>
<proteinExistence type="predicted"/>
<feature type="domain" description="HTH gntR-type" evidence="4">
    <location>
        <begin position="18"/>
        <end position="86"/>
    </location>
</feature>
<accession>A0A285NDS4</accession>
<dbReference type="AlphaFoldDB" id="A0A285NDS4"/>
<name>A0A285NDS4_9HYPH</name>
<dbReference type="InterPro" id="IPR011711">
    <property type="entry name" value="GntR_C"/>
</dbReference>
<dbReference type="OrthoDB" id="9809707at2"/>
<keyword evidence="6" id="KW-1185">Reference proteome</keyword>
<organism evidence="5 6">
    <name type="scientific">Cohaesibacter gelatinilyticus</name>
    <dbReference type="NCBI Taxonomy" id="372072"/>
    <lineage>
        <taxon>Bacteria</taxon>
        <taxon>Pseudomonadati</taxon>
        <taxon>Pseudomonadota</taxon>
        <taxon>Alphaproteobacteria</taxon>
        <taxon>Hyphomicrobiales</taxon>
        <taxon>Cohaesibacteraceae</taxon>
    </lineage>
</organism>
<dbReference type="PANTHER" id="PTHR43537:SF5">
    <property type="entry name" value="UXU OPERON TRANSCRIPTIONAL REGULATOR"/>
    <property type="match status" value="1"/>
</dbReference>
<dbReference type="EMBL" id="OBEL01000001">
    <property type="protein sequence ID" value="SNZ07043.1"/>
    <property type="molecule type" value="Genomic_DNA"/>
</dbReference>
<dbReference type="GO" id="GO:0003700">
    <property type="term" value="F:DNA-binding transcription factor activity"/>
    <property type="evidence" value="ECO:0007669"/>
    <property type="project" value="InterPro"/>
</dbReference>
<sequence>MGKTEEQQRPAKPQGGRANLVQNLAASLREEILSDAFQLGTKLPSEAALTEEYKVSRTVVREAIASLRSDGLVETRQGAGAFVISQSMPSNNMLKSFIPNKISSIIEVLELRMAVEIEAAALAARRRSPAQEGAILEACNDMKELAQKGALTVKADFEFHKAIADATNNKRFPEFLEMMGNQIIPRQQLVSSNKEVATSRYLQQIVAEHDKIALSISSQDEQGARDAMRLHLEGGSNRYRELLR</sequence>
<evidence type="ECO:0000313" key="6">
    <source>
        <dbReference type="Proteomes" id="UP000219439"/>
    </source>
</evidence>
<dbReference type="PROSITE" id="PS50949">
    <property type="entry name" value="HTH_GNTR"/>
    <property type="match status" value="1"/>
</dbReference>
<dbReference type="InterPro" id="IPR036390">
    <property type="entry name" value="WH_DNA-bd_sf"/>
</dbReference>
<dbReference type="InterPro" id="IPR008920">
    <property type="entry name" value="TF_FadR/GntR_C"/>
</dbReference>
<dbReference type="CDD" id="cd07377">
    <property type="entry name" value="WHTH_GntR"/>
    <property type="match status" value="1"/>
</dbReference>
<dbReference type="Gene3D" id="1.10.10.10">
    <property type="entry name" value="Winged helix-like DNA-binding domain superfamily/Winged helix DNA-binding domain"/>
    <property type="match status" value="1"/>
</dbReference>
<keyword evidence="1" id="KW-0805">Transcription regulation</keyword>
<dbReference type="Proteomes" id="UP000219439">
    <property type="component" value="Unassembled WGS sequence"/>
</dbReference>
<dbReference type="SUPFAM" id="SSF46785">
    <property type="entry name" value="Winged helix' DNA-binding domain"/>
    <property type="match status" value="1"/>
</dbReference>
<dbReference type="GO" id="GO:0003677">
    <property type="term" value="F:DNA binding"/>
    <property type="evidence" value="ECO:0007669"/>
    <property type="project" value="UniProtKB-KW"/>
</dbReference>
<evidence type="ECO:0000313" key="5">
    <source>
        <dbReference type="EMBL" id="SNZ07043.1"/>
    </source>
</evidence>
<evidence type="ECO:0000256" key="1">
    <source>
        <dbReference type="ARBA" id="ARBA00023015"/>
    </source>
</evidence>
<dbReference type="Pfam" id="PF07729">
    <property type="entry name" value="FCD"/>
    <property type="match status" value="1"/>
</dbReference>
<evidence type="ECO:0000256" key="2">
    <source>
        <dbReference type="ARBA" id="ARBA00023125"/>
    </source>
</evidence>
<dbReference type="PANTHER" id="PTHR43537">
    <property type="entry name" value="TRANSCRIPTIONAL REGULATOR, GNTR FAMILY"/>
    <property type="match status" value="1"/>
</dbReference>
<evidence type="ECO:0000259" key="4">
    <source>
        <dbReference type="PROSITE" id="PS50949"/>
    </source>
</evidence>
<protein>
    <submittedName>
        <fullName evidence="5">Transcriptional regulator, GntR family</fullName>
    </submittedName>
</protein>
<dbReference type="InterPro" id="IPR036388">
    <property type="entry name" value="WH-like_DNA-bd_sf"/>
</dbReference>
<dbReference type="RefSeq" id="WP_097151934.1">
    <property type="nucleotide sequence ID" value="NZ_OBEL01000001.1"/>
</dbReference>
<dbReference type="InterPro" id="IPR000524">
    <property type="entry name" value="Tscrpt_reg_HTH_GntR"/>
</dbReference>
<dbReference type="PRINTS" id="PR00035">
    <property type="entry name" value="HTHGNTR"/>
</dbReference>
<keyword evidence="3" id="KW-0804">Transcription</keyword>
<dbReference type="SMART" id="SM00345">
    <property type="entry name" value="HTH_GNTR"/>
    <property type="match status" value="1"/>
</dbReference>
<evidence type="ECO:0000256" key="3">
    <source>
        <dbReference type="ARBA" id="ARBA00023163"/>
    </source>
</evidence>
<dbReference type="SMART" id="SM00895">
    <property type="entry name" value="FCD"/>
    <property type="match status" value="1"/>
</dbReference>
<dbReference type="Pfam" id="PF00392">
    <property type="entry name" value="GntR"/>
    <property type="match status" value="1"/>
</dbReference>
<keyword evidence="2" id="KW-0238">DNA-binding</keyword>
<dbReference type="Gene3D" id="1.20.120.530">
    <property type="entry name" value="GntR ligand-binding domain-like"/>
    <property type="match status" value="1"/>
</dbReference>